<dbReference type="PANTHER" id="PTHR12755">
    <property type="entry name" value="CLEAVAGE/POLYADENYLATION FACTOR IA SUBUNIT CLP1P"/>
    <property type="match status" value="1"/>
</dbReference>
<dbReference type="Gene3D" id="3.40.50.300">
    <property type="entry name" value="P-loop containing nucleotide triphosphate hydrolases"/>
    <property type="match status" value="1"/>
</dbReference>
<evidence type="ECO:0000313" key="6">
    <source>
        <dbReference type="EMBL" id="RKP03872.1"/>
    </source>
</evidence>
<keyword evidence="3" id="KW-0547">Nucleotide-binding</keyword>
<evidence type="ECO:0000256" key="2">
    <source>
        <dbReference type="ARBA" id="ARBA00019824"/>
    </source>
</evidence>
<evidence type="ECO:0000259" key="5">
    <source>
        <dbReference type="SMART" id="SM00382"/>
    </source>
</evidence>
<dbReference type="Pfam" id="PF16575">
    <property type="entry name" value="CLP1_P"/>
    <property type="match status" value="1"/>
</dbReference>
<dbReference type="InterPro" id="IPR027417">
    <property type="entry name" value="P-loop_NTPase"/>
</dbReference>
<dbReference type="InterPro" id="IPR003593">
    <property type="entry name" value="AAA+_ATPase"/>
</dbReference>
<gene>
    <name evidence="6" type="ORF">CXG81DRAFT_9008</name>
</gene>
<dbReference type="InterPro" id="IPR038238">
    <property type="entry name" value="Clp1_C_sf"/>
</dbReference>
<dbReference type="Pfam" id="PF06807">
    <property type="entry name" value="Clp1"/>
    <property type="match status" value="1"/>
</dbReference>
<dbReference type="InterPro" id="IPR032324">
    <property type="entry name" value="Clp1_N"/>
</dbReference>
<dbReference type="EMBL" id="ML014117">
    <property type="protein sequence ID" value="RKP03872.1"/>
    <property type="molecule type" value="Genomic_DNA"/>
</dbReference>
<dbReference type="GO" id="GO:0005524">
    <property type="term" value="F:ATP binding"/>
    <property type="evidence" value="ECO:0007669"/>
    <property type="project" value="UniProtKB-KW"/>
</dbReference>
<protein>
    <recommendedName>
        <fullName evidence="2">Polynucleotide 5'-hydroxyl-kinase GRC3</fullName>
    </recommendedName>
    <alternativeName>
        <fullName evidence="1">Polynucleotide 5'-hydroxyl-kinase grc3</fullName>
    </alternativeName>
</protein>
<evidence type="ECO:0000313" key="7">
    <source>
        <dbReference type="Proteomes" id="UP000274922"/>
    </source>
</evidence>
<dbReference type="InterPro" id="IPR032319">
    <property type="entry name" value="CLP1_P"/>
</dbReference>
<dbReference type="GO" id="GO:0006388">
    <property type="term" value="P:tRNA splicing, via endonucleolytic cleavage and ligation"/>
    <property type="evidence" value="ECO:0007669"/>
    <property type="project" value="TreeGrafter"/>
</dbReference>
<evidence type="ECO:0000256" key="4">
    <source>
        <dbReference type="ARBA" id="ARBA00022840"/>
    </source>
</evidence>
<dbReference type="InterPro" id="IPR010655">
    <property type="entry name" value="Clp1_C"/>
</dbReference>
<reference evidence="7" key="1">
    <citation type="journal article" date="2018" name="Nat. Microbiol.">
        <title>Leveraging single-cell genomics to expand the fungal tree of life.</title>
        <authorList>
            <person name="Ahrendt S.R."/>
            <person name="Quandt C.A."/>
            <person name="Ciobanu D."/>
            <person name="Clum A."/>
            <person name="Salamov A."/>
            <person name="Andreopoulos B."/>
            <person name="Cheng J.F."/>
            <person name="Woyke T."/>
            <person name="Pelin A."/>
            <person name="Henrissat B."/>
            <person name="Reynolds N.K."/>
            <person name="Benny G.L."/>
            <person name="Smith M.E."/>
            <person name="James T.Y."/>
            <person name="Grigoriev I.V."/>
        </authorList>
    </citation>
    <scope>NUCLEOTIDE SEQUENCE [LARGE SCALE GENOMIC DNA]</scope>
    <source>
        <strain evidence="7">ATCC 52028</strain>
    </source>
</reference>
<dbReference type="STRING" id="1555241.A0A4P9XED9"/>
<dbReference type="Proteomes" id="UP000274922">
    <property type="component" value="Unassembled WGS sequence"/>
</dbReference>
<keyword evidence="7" id="KW-1185">Reference proteome</keyword>
<dbReference type="Pfam" id="PF16573">
    <property type="entry name" value="CLP1_N"/>
    <property type="match status" value="1"/>
</dbReference>
<dbReference type="PANTHER" id="PTHR12755:SF6">
    <property type="entry name" value="POLYRIBONUCLEOTIDE 5'-HYDROXYL-KINASE CLP1"/>
    <property type="match status" value="1"/>
</dbReference>
<sequence>MQPEGGPAGGAAERPTSQTVLEAGSEYRFEVDWESPVTIQLLRGRAEIAGQELIVKGTPATEYTASETMMNMYLTLHMAIEQQRERAELNTGPPPRIMIIGPSDAGKTTLCRILLNYAIKQSRFPTFVNLDPSQPSISLPGTIAATTLSRIVDYSESFDGTPVVTGQTPLVYFYGDTSIHEKPQLYRATVRSLAGALSRMSSENAHAGLVIDTPAKFMESAASESLMDAIHALDVNILVVMGQERLYSELKRKLAPNESTSKSSAAAARKAKGAAAPPASVTVLKMALSGATVTREATARQREADAAVRRYFYGTAANPLTPFTFTMNYKAMRVRLLGQGVQAPASAMPLGASVTEAEIEAIEMEPGAALLHSVLAVSYAPLPQLSKPAVDVKGEPVKVEAETGSADDDDQTDALERLEVKNLLESNVAGFVYVADVNAKMDRVRLLAPHSGSLPGKYMLMGSLQWVE</sequence>
<proteinExistence type="predicted"/>
<organism evidence="6 7">
    <name type="scientific">Caulochytrium protostelioides</name>
    <dbReference type="NCBI Taxonomy" id="1555241"/>
    <lineage>
        <taxon>Eukaryota</taxon>
        <taxon>Fungi</taxon>
        <taxon>Fungi incertae sedis</taxon>
        <taxon>Chytridiomycota</taxon>
        <taxon>Chytridiomycota incertae sedis</taxon>
        <taxon>Chytridiomycetes</taxon>
        <taxon>Caulochytriales</taxon>
        <taxon>Caulochytriaceae</taxon>
        <taxon>Caulochytrium</taxon>
    </lineage>
</organism>
<dbReference type="OrthoDB" id="258143at2759"/>
<dbReference type="GO" id="GO:0051731">
    <property type="term" value="F:polynucleotide 5'-hydroxyl-kinase activity"/>
    <property type="evidence" value="ECO:0007669"/>
    <property type="project" value="InterPro"/>
</dbReference>
<dbReference type="GO" id="GO:0005634">
    <property type="term" value="C:nucleus"/>
    <property type="evidence" value="ECO:0007669"/>
    <property type="project" value="TreeGrafter"/>
</dbReference>
<dbReference type="InterPro" id="IPR045116">
    <property type="entry name" value="Clp1/Grc3"/>
</dbReference>
<dbReference type="SMART" id="SM00382">
    <property type="entry name" value="AAA"/>
    <property type="match status" value="1"/>
</dbReference>
<keyword evidence="4" id="KW-0067">ATP-binding</keyword>
<dbReference type="AlphaFoldDB" id="A0A4P9XED9"/>
<dbReference type="Gene3D" id="2.40.30.330">
    <property type="entry name" value="Pre-mRNA cleavage complex subunit Clp1, C-terminal domain"/>
    <property type="match status" value="1"/>
</dbReference>
<name>A0A4P9XED9_9FUNG</name>
<dbReference type="Gene3D" id="2.60.120.1030">
    <property type="entry name" value="Clp1, DNA binding domain"/>
    <property type="match status" value="1"/>
</dbReference>
<accession>A0A4P9XED9</accession>
<dbReference type="InterPro" id="IPR038239">
    <property type="entry name" value="Clp1_N_sf"/>
</dbReference>
<evidence type="ECO:0000256" key="3">
    <source>
        <dbReference type="ARBA" id="ARBA00022741"/>
    </source>
</evidence>
<dbReference type="GO" id="GO:0031124">
    <property type="term" value="P:mRNA 3'-end processing"/>
    <property type="evidence" value="ECO:0007669"/>
    <property type="project" value="InterPro"/>
</dbReference>
<feature type="domain" description="AAA+ ATPase" evidence="5">
    <location>
        <begin position="93"/>
        <end position="252"/>
    </location>
</feature>
<dbReference type="SUPFAM" id="SSF52540">
    <property type="entry name" value="P-loop containing nucleoside triphosphate hydrolases"/>
    <property type="match status" value="2"/>
</dbReference>
<evidence type="ECO:0000256" key="1">
    <source>
        <dbReference type="ARBA" id="ARBA00018706"/>
    </source>
</evidence>